<dbReference type="PROSITE" id="PS51375">
    <property type="entry name" value="PPR"/>
    <property type="match status" value="3"/>
</dbReference>
<dbReference type="AlphaFoldDB" id="A0A498I8W8"/>
<keyword evidence="1" id="KW-0677">Repeat</keyword>
<dbReference type="InterPro" id="IPR046960">
    <property type="entry name" value="PPR_At4g14850-like_plant"/>
</dbReference>
<comment type="caution">
    <text evidence="3">The sequence shown here is derived from an EMBL/GenBank/DDBJ whole genome shotgun (WGS) entry which is preliminary data.</text>
</comment>
<feature type="repeat" description="PPR" evidence="2">
    <location>
        <begin position="235"/>
        <end position="269"/>
    </location>
</feature>
<dbReference type="Pfam" id="PF13812">
    <property type="entry name" value="PPR_3"/>
    <property type="match status" value="1"/>
</dbReference>
<dbReference type="EMBL" id="RDQH01000339">
    <property type="protein sequence ID" value="RXH79590.1"/>
    <property type="molecule type" value="Genomic_DNA"/>
</dbReference>
<evidence type="ECO:0000313" key="4">
    <source>
        <dbReference type="Proteomes" id="UP000290289"/>
    </source>
</evidence>
<evidence type="ECO:0008006" key="5">
    <source>
        <dbReference type="Google" id="ProtNLM"/>
    </source>
</evidence>
<dbReference type="GO" id="GO:0003723">
    <property type="term" value="F:RNA binding"/>
    <property type="evidence" value="ECO:0007669"/>
    <property type="project" value="InterPro"/>
</dbReference>
<dbReference type="PANTHER" id="PTHR47926">
    <property type="entry name" value="PENTATRICOPEPTIDE REPEAT-CONTAINING PROTEIN"/>
    <property type="match status" value="1"/>
</dbReference>
<evidence type="ECO:0000256" key="2">
    <source>
        <dbReference type="PROSITE-ProRule" id="PRU00708"/>
    </source>
</evidence>
<keyword evidence="4" id="KW-1185">Reference proteome</keyword>
<dbReference type="InterPro" id="IPR002885">
    <property type="entry name" value="PPR_rpt"/>
</dbReference>
<dbReference type="NCBIfam" id="TIGR00756">
    <property type="entry name" value="PPR"/>
    <property type="match status" value="2"/>
</dbReference>
<dbReference type="Pfam" id="PF13041">
    <property type="entry name" value="PPR_2"/>
    <property type="match status" value="1"/>
</dbReference>
<evidence type="ECO:0000256" key="1">
    <source>
        <dbReference type="ARBA" id="ARBA00022737"/>
    </source>
</evidence>
<dbReference type="Pfam" id="PF20431">
    <property type="entry name" value="E_motif"/>
    <property type="match status" value="1"/>
</dbReference>
<feature type="repeat" description="PPR" evidence="2">
    <location>
        <begin position="200"/>
        <end position="234"/>
    </location>
</feature>
<organism evidence="3 4">
    <name type="scientific">Malus domestica</name>
    <name type="common">Apple</name>
    <name type="synonym">Pyrus malus</name>
    <dbReference type="NCBI Taxonomy" id="3750"/>
    <lineage>
        <taxon>Eukaryota</taxon>
        <taxon>Viridiplantae</taxon>
        <taxon>Streptophyta</taxon>
        <taxon>Embryophyta</taxon>
        <taxon>Tracheophyta</taxon>
        <taxon>Spermatophyta</taxon>
        <taxon>Magnoliopsida</taxon>
        <taxon>eudicotyledons</taxon>
        <taxon>Gunneridae</taxon>
        <taxon>Pentapetalae</taxon>
        <taxon>rosids</taxon>
        <taxon>fabids</taxon>
        <taxon>Rosales</taxon>
        <taxon>Rosaceae</taxon>
        <taxon>Amygdaloideae</taxon>
        <taxon>Maleae</taxon>
        <taxon>Malus</taxon>
    </lineage>
</organism>
<protein>
    <recommendedName>
        <fullName evidence="5">Pentatricopeptide repeat-containing protein</fullName>
    </recommendedName>
</protein>
<dbReference type="InterPro" id="IPR046848">
    <property type="entry name" value="E_motif"/>
</dbReference>
<dbReference type="Proteomes" id="UP000290289">
    <property type="component" value="Chromosome 13"/>
</dbReference>
<proteinExistence type="predicted"/>
<gene>
    <name evidence="3" type="ORF">DVH24_040737</name>
</gene>
<sequence length="433" mass="47995">MILACGSAEHGVEMHCLAVKLGIESDVYVATSVLTMYSNRGELVSAAKVFEEMPTKNVVSYNAFVSGLLQNGVPMWCWMRENPNSVTLISVVSACASLSYLRFGKQVHGLIVKIKIGLDVVIGTALVDAYAIFKELDEKSVVPWPVYQCGNEIQITTSPNHTHLQAESHLDCGSHHVFNCCQHMTHNYSQMYEPNTTKRNLFTWNAMIAGMILNAQAENAVELFEQLEFEGFEPDSVTWNSMISGFSQLGKGIEDFKCFKRMQSAGEVPSLKSIASLLPACADLSALHCGKEVHGHAILAMICSFHTGLVEKGWMMNKDFGLKPNPKHFEPSGAVFDSLLGACECHLDSEMGKEVATQLSELEPENLAPFVILSKMYAALGRWEDAEKIRGLMNDKTQRKLPGFSLLRLHEKKIHETKTATQCPLFKSPKPKF</sequence>
<accession>A0A498I8W8</accession>
<dbReference type="Gene3D" id="1.25.40.10">
    <property type="entry name" value="Tetratricopeptide repeat domain"/>
    <property type="match status" value="2"/>
</dbReference>
<dbReference type="InterPro" id="IPR011990">
    <property type="entry name" value="TPR-like_helical_dom_sf"/>
</dbReference>
<feature type="repeat" description="PPR" evidence="2">
    <location>
        <begin position="26"/>
        <end position="60"/>
    </location>
</feature>
<reference evidence="3 4" key="1">
    <citation type="submission" date="2018-10" db="EMBL/GenBank/DDBJ databases">
        <title>A high-quality apple genome assembly.</title>
        <authorList>
            <person name="Hu J."/>
        </authorList>
    </citation>
    <scope>NUCLEOTIDE SEQUENCE [LARGE SCALE GENOMIC DNA]</scope>
    <source>
        <strain evidence="4">cv. HFTH1</strain>
        <tissue evidence="3">Young leaf</tissue>
    </source>
</reference>
<name>A0A498I8W8_MALDO</name>
<dbReference type="GO" id="GO:0009451">
    <property type="term" value="P:RNA modification"/>
    <property type="evidence" value="ECO:0007669"/>
    <property type="project" value="InterPro"/>
</dbReference>
<evidence type="ECO:0000313" key="3">
    <source>
        <dbReference type="EMBL" id="RXH79590.1"/>
    </source>
</evidence>